<sequence>MSAMKHLLLAAGLLLSACTTTQPPFVPAVLGVELPASIGATASLPVTVTVDLACGRFDGYTTERTRNQLSIQVRGTQPEGAVCVAAVRPHTFTFTDSGALPRTGPFQVLVGGRVWGTVEVQ</sequence>
<dbReference type="Proteomes" id="UP000240317">
    <property type="component" value="Unassembled WGS sequence"/>
</dbReference>
<feature type="chain" id="PRO_5015660309" description="Lipoprotein" evidence="1">
    <location>
        <begin position="22"/>
        <end position="121"/>
    </location>
</feature>
<dbReference type="PROSITE" id="PS51257">
    <property type="entry name" value="PROKAR_LIPOPROTEIN"/>
    <property type="match status" value="1"/>
</dbReference>
<feature type="signal peptide" evidence="1">
    <location>
        <begin position="1"/>
        <end position="21"/>
    </location>
</feature>
<keyword evidence="1" id="KW-0732">Signal</keyword>
<evidence type="ECO:0000313" key="3">
    <source>
        <dbReference type="Proteomes" id="UP000240317"/>
    </source>
</evidence>
<name>A0A2T3WBR1_9DEIO</name>
<organism evidence="2 3">
    <name type="scientific">Deinococcus arcticus</name>
    <dbReference type="NCBI Taxonomy" id="2136176"/>
    <lineage>
        <taxon>Bacteria</taxon>
        <taxon>Thermotogati</taxon>
        <taxon>Deinococcota</taxon>
        <taxon>Deinococci</taxon>
        <taxon>Deinococcales</taxon>
        <taxon>Deinococcaceae</taxon>
        <taxon>Deinococcus</taxon>
    </lineage>
</organism>
<protein>
    <recommendedName>
        <fullName evidence="4">Lipoprotein</fullName>
    </recommendedName>
</protein>
<reference evidence="2 3" key="1">
    <citation type="submission" date="2018-03" db="EMBL/GenBank/DDBJ databases">
        <title>Draft genome of Deinococcus sp. OD32.</title>
        <authorList>
            <person name="Wang X.-P."/>
            <person name="Du Z.-J."/>
        </authorList>
    </citation>
    <scope>NUCLEOTIDE SEQUENCE [LARGE SCALE GENOMIC DNA]</scope>
    <source>
        <strain evidence="2 3">OD32</strain>
    </source>
</reference>
<accession>A0A2T3WBR1</accession>
<proteinExistence type="predicted"/>
<evidence type="ECO:0000313" key="2">
    <source>
        <dbReference type="EMBL" id="PTA69244.1"/>
    </source>
</evidence>
<comment type="caution">
    <text evidence="2">The sequence shown here is derived from an EMBL/GenBank/DDBJ whole genome shotgun (WGS) entry which is preliminary data.</text>
</comment>
<dbReference type="AlphaFoldDB" id="A0A2T3WBR1"/>
<evidence type="ECO:0000256" key="1">
    <source>
        <dbReference type="SAM" id="SignalP"/>
    </source>
</evidence>
<keyword evidence="3" id="KW-1185">Reference proteome</keyword>
<dbReference type="EMBL" id="PYSV01000002">
    <property type="protein sequence ID" value="PTA69244.1"/>
    <property type="molecule type" value="Genomic_DNA"/>
</dbReference>
<gene>
    <name evidence="2" type="ORF">C8263_02550</name>
</gene>
<evidence type="ECO:0008006" key="4">
    <source>
        <dbReference type="Google" id="ProtNLM"/>
    </source>
</evidence>